<protein>
    <submittedName>
        <fullName evidence="1">LINE-1 reverse transcriptase isogeny</fullName>
    </submittedName>
</protein>
<accession>A0A5B6WT31</accession>
<keyword evidence="1" id="KW-0808">Transferase</keyword>
<organism evidence="1 2">
    <name type="scientific">Gossypium australe</name>
    <dbReference type="NCBI Taxonomy" id="47621"/>
    <lineage>
        <taxon>Eukaryota</taxon>
        <taxon>Viridiplantae</taxon>
        <taxon>Streptophyta</taxon>
        <taxon>Embryophyta</taxon>
        <taxon>Tracheophyta</taxon>
        <taxon>Spermatophyta</taxon>
        <taxon>Magnoliopsida</taxon>
        <taxon>eudicotyledons</taxon>
        <taxon>Gunneridae</taxon>
        <taxon>Pentapetalae</taxon>
        <taxon>rosids</taxon>
        <taxon>malvids</taxon>
        <taxon>Malvales</taxon>
        <taxon>Malvaceae</taxon>
        <taxon>Malvoideae</taxon>
        <taxon>Gossypium</taxon>
    </lineage>
</organism>
<keyword evidence="1" id="KW-0548">Nucleotidyltransferase</keyword>
<evidence type="ECO:0000313" key="2">
    <source>
        <dbReference type="Proteomes" id="UP000325315"/>
    </source>
</evidence>
<evidence type="ECO:0000313" key="1">
    <source>
        <dbReference type="EMBL" id="KAA3485050.1"/>
    </source>
</evidence>
<keyword evidence="2" id="KW-1185">Reference proteome</keyword>
<dbReference type="Proteomes" id="UP000325315">
    <property type="component" value="Unassembled WGS sequence"/>
</dbReference>
<proteinExistence type="predicted"/>
<gene>
    <name evidence="1" type="ORF">EPI10_007085</name>
</gene>
<dbReference type="OrthoDB" id="1728428at2759"/>
<comment type="caution">
    <text evidence="1">The sequence shown here is derived from an EMBL/GenBank/DDBJ whole genome shotgun (WGS) entry which is preliminary data.</text>
</comment>
<reference evidence="2" key="1">
    <citation type="journal article" date="2019" name="Plant Biotechnol. J.">
        <title>Genome sequencing of the Australian wild diploid species Gossypium australe highlights disease resistance and delayed gland morphogenesis.</title>
        <authorList>
            <person name="Cai Y."/>
            <person name="Cai X."/>
            <person name="Wang Q."/>
            <person name="Wang P."/>
            <person name="Zhang Y."/>
            <person name="Cai C."/>
            <person name="Xu Y."/>
            <person name="Wang K."/>
            <person name="Zhou Z."/>
            <person name="Wang C."/>
            <person name="Geng S."/>
            <person name="Li B."/>
            <person name="Dong Q."/>
            <person name="Hou Y."/>
            <person name="Wang H."/>
            <person name="Ai P."/>
            <person name="Liu Z."/>
            <person name="Yi F."/>
            <person name="Sun M."/>
            <person name="An G."/>
            <person name="Cheng J."/>
            <person name="Zhang Y."/>
            <person name="Shi Q."/>
            <person name="Xie Y."/>
            <person name="Shi X."/>
            <person name="Chang Y."/>
            <person name="Huang F."/>
            <person name="Chen Y."/>
            <person name="Hong S."/>
            <person name="Mi L."/>
            <person name="Sun Q."/>
            <person name="Zhang L."/>
            <person name="Zhou B."/>
            <person name="Peng R."/>
            <person name="Zhang X."/>
            <person name="Liu F."/>
        </authorList>
    </citation>
    <scope>NUCLEOTIDE SEQUENCE [LARGE SCALE GENOMIC DNA]</scope>
    <source>
        <strain evidence="2">cv. PA1801</strain>
    </source>
</reference>
<dbReference type="EMBL" id="SMMG02000002">
    <property type="protein sequence ID" value="KAA3485050.1"/>
    <property type="molecule type" value="Genomic_DNA"/>
</dbReference>
<dbReference type="AlphaFoldDB" id="A0A5B6WT31"/>
<sequence length="143" mass="16510">MEWLGQCICSSINSDQWSPIRLSRLGSTLSYLFFTDDIVIFEKVDLSQAHLIKEMLDELCSYSGHRVNAHKTNIFFFKGVNKELTKHLCNLFGFHKVHNLETFLGVPLFHERVTINSLRFVEEKLNLGCKSGMRVTDDPARNM</sequence>
<keyword evidence="1" id="KW-0695">RNA-directed DNA polymerase</keyword>
<name>A0A5B6WT31_9ROSI</name>
<dbReference type="GO" id="GO:0003964">
    <property type="term" value="F:RNA-directed DNA polymerase activity"/>
    <property type="evidence" value="ECO:0007669"/>
    <property type="project" value="UniProtKB-KW"/>
</dbReference>